<dbReference type="PROSITE" id="PS51371">
    <property type="entry name" value="CBS"/>
    <property type="match status" value="1"/>
</dbReference>
<dbReference type="Pfam" id="PF18755">
    <property type="entry name" value="RAMA"/>
    <property type="match status" value="1"/>
</dbReference>
<dbReference type="InterPro" id="IPR040843">
    <property type="entry name" value="RAMA"/>
</dbReference>
<dbReference type="RefSeq" id="WP_196203410.1">
    <property type="nucleotide sequence ID" value="NZ_JADPUN010000211.1"/>
</dbReference>
<keyword evidence="1" id="KW-0129">CBS domain</keyword>
<evidence type="ECO:0000313" key="3">
    <source>
        <dbReference type="EMBL" id="MBF9131872.1"/>
    </source>
</evidence>
<organism evidence="3 4">
    <name type="scientific">Plantactinospora alkalitolerans</name>
    <dbReference type="NCBI Taxonomy" id="2789879"/>
    <lineage>
        <taxon>Bacteria</taxon>
        <taxon>Bacillati</taxon>
        <taxon>Actinomycetota</taxon>
        <taxon>Actinomycetes</taxon>
        <taxon>Micromonosporales</taxon>
        <taxon>Micromonosporaceae</taxon>
        <taxon>Plantactinospora</taxon>
    </lineage>
</organism>
<accession>A0ABS0H086</accession>
<proteinExistence type="predicted"/>
<sequence length="466" mass="51594">MSNDSPRRRHPLINGRRLRVSDLLDAGMVKVGQALSYRPPHSTAVHKAAITDRGRIRLSDGREFSTPSGAATAVNSARAVHGWYAWRLDADGPFLHDLRQQLMRAVADDTSEVDGADEGVDRRAVRRRFARLTEARRQAEAGNAVTLTVRELVRLWDFEDRDPTASQQIDADLANHGLTTAPDFRAVNLDRTVTLVTVPGPGEGTQGSAAVGDESGTLQAELAEEGVAEIGLTLGNLLSIDAPLVSVSPSASLEEAITTMRLNDFSQLAVLSSPSELHGAVSWKSIAQAQHSNPNAPFGSMVAPAQVFDYDVRLLRVMDILRREEFVFVRDFDGTISGIITAADVVHTYDETATPFLLIGEVDQELRRAILNAFDLETVQRACTRAKMWAPKSFERMTMGTYQTVLNDPDCWQQLAWPLARTVFIKRLDELRKIRNTVMHFNPDPVKPADVARLRYFLDLIRSFTV</sequence>
<comment type="caution">
    <text evidence="3">The sequence shown here is derived from an EMBL/GenBank/DDBJ whole genome shotgun (WGS) entry which is preliminary data.</text>
</comment>
<protein>
    <submittedName>
        <fullName evidence="3">CBS domain-containing protein</fullName>
    </submittedName>
</protein>
<dbReference type="EMBL" id="JADPUN010000211">
    <property type="protein sequence ID" value="MBF9131872.1"/>
    <property type="molecule type" value="Genomic_DNA"/>
</dbReference>
<dbReference type="InterPro" id="IPR000644">
    <property type="entry name" value="CBS_dom"/>
</dbReference>
<gene>
    <name evidence="3" type="ORF">I0C86_23320</name>
</gene>
<reference evidence="3 4" key="1">
    <citation type="submission" date="2020-11" db="EMBL/GenBank/DDBJ databases">
        <title>A novel isolate from a Black sea contaminated sediment with potential to produce alkanes: Plantactinospora alkalitolerans sp. nov.</title>
        <authorList>
            <person name="Carro L."/>
            <person name="Veyisoglu A."/>
            <person name="Guven K."/>
            <person name="Schumann P."/>
            <person name="Klenk H.-P."/>
            <person name="Sahin N."/>
        </authorList>
    </citation>
    <scope>NUCLEOTIDE SEQUENCE [LARGE SCALE GENOMIC DNA]</scope>
    <source>
        <strain evidence="3 4">S1510</strain>
    </source>
</reference>
<name>A0ABS0H086_9ACTN</name>
<feature type="domain" description="CBS" evidence="2">
    <location>
        <begin position="240"/>
        <end position="298"/>
    </location>
</feature>
<keyword evidence="4" id="KW-1185">Reference proteome</keyword>
<evidence type="ECO:0000256" key="1">
    <source>
        <dbReference type="PROSITE-ProRule" id="PRU00703"/>
    </source>
</evidence>
<dbReference type="Gene3D" id="3.10.580.10">
    <property type="entry name" value="CBS-domain"/>
    <property type="match status" value="1"/>
</dbReference>
<evidence type="ECO:0000313" key="4">
    <source>
        <dbReference type="Proteomes" id="UP000638560"/>
    </source>
</evidence>
<dbReference type="InterPro" id="IPR046342">
    <property type="entry name" value="CBS_dom_sf"/>
</dbReference>
<dbReference type="Pfam" id="PF00571">
    <property type="entry name" value="CBS"/>
    <property type="match status" value="1"/>
</dbReference>
<dbReference type="Proteomes" id="UP000638560">
    <property type="component" value="Unassembled WGS sequence"/>
</dbReference>
<dbReference type="SUPFAM" id="SSF54631">
    <property type="entry name" value="CBS-domain pair"/>
    <property type="match status" value="1"/>
</dbReference>
<evidence type="ECO:0000259" key="2">
    <source>
        <dbReference type="PROSITE" id="PS51371"/>
    </source>
</evidence>